<dbReference type="InterPro" id="IPR036259">
    <property type="entry name" value="MFS_trans_sf"/>
</dbReference>
<dbReference type="GO" id="GO:0022857">
    <property type="term" value="F:transmembrane transporter activity"/>
    <property type="evidence" value="ECO:0007669"/>
    <property type="project" value="InterPro"/>
</dbReference>
<sequence>MLHKWFNTKLQSRSLLSNKIFMRLFSAYATASFGDWFDAIAIQVLLVYRWGVTPMTLALVPVAMALPGLLLGSFAGTIADRVPKVRLMFLCDLLSAVLTPCLLVAPSIYWIIPVLMLRSAVSTFVMPAQQAMTRQVVKEEELLQATSINGLVNQLSKIAGPLLGGIILAMFTPQICILIGAAGRIASCAMLWTVRHASDDVKKTIPVSNVYTEVVQSEEGYIRRGTVWQEWKEGWKYLLQRRVLLHTMIYCFFGLTALLMVDYQFTVLLREIAPNNESMLGILVAAIGLGAVIVLLIVNRQEHIGYRFGLGTGAMGIGLGIAGLGLVPSGSSSWLITGLALVIGLGNGLYMVTNQTIMQKESSIEMVGRVFGISNTLVSVALVTAPLAGGAIIELAGVEIAFFGIGFIVAMIGLIGLLFGKKWWGVHHMRSEDQHESKQAAIQ</sequence>
<gene>
    <name evidence="8" type="ORF">PUW23_24105</name>
</gene>
<protein>
    <submittedName>
        <fullName evidence="8">MFS transporter</fullName>
    </submittedName>
</protein>
<dbReference type="Pfam" id="PF07690">
    <property type="entry name" value="MFS_1"/>
    <property type="match status" value="1"/>
</dbReference>
<organism evidence="8 9">
    <name type="scientific">Paenibacillus urinalis</name>
    <dbReference type="NCBI Taxonomy" id="521520"/>
    <lineage>
        <taxon>Bacteria</taxon>
        <taxon>Bacillati</taxon>
        <taxon>Bacillota</taxon>
        <taxon>Bacilli</taxon>
        <taxon>Bacillales</taxon>
        <taxon>Paenibacillaceae</taxon>
        <taxon>Paenibacillus</taxon>
    </lineage>
</organism>
<comment type="subcellular location">
    <subcellularLocation>
        <location evidence="1">Cell membrane</location>
        <topology evidence="1">Multi-pass membrane protein</topology>
    </subcellularLocation>
</comment>
<keyword evidence="6 7" id="KW-0472">Membrane</keyword>
<evidence type="ECO:0000256" key="7">
    <source>
        <dbReference type="SAM" id="Phobius"/>
    </source>
</evidence>
<dbReference type="EMBL" id="CP118101">
    <property type="protein sequence ID" value="WDH82492.1"/>
    <property type="molecule type" value="Genomic_DNA"/>
</dbReference>
<dbReference type="Gene3D" id="1.20.1250.20">
    <property type="entry name" value="MFS general substrate transporter like domains"/>
    <property type="match status" value="1"/>
</dbReference>
<evidence type="ECO:0000313" key="9">
    <source>
        <dbReference type="Proteomes" id="UP001220962"/>
    </source>
</evidence>
<dbReference type="GO" id="GO:0005886">
    <property type="term" value="C:plasma membrane"/>
    <property type="evidence" value="ECO:0007669"/>
    <property type="project" value="UniProtKB-SubCell"/>
</dbReference>
<feature type="transmembrane region" description="Helical" evidence="7">
    <location>
        <begin position="54"/>
        <end position="75"/>
    </location>
</feature>
<name>A0AAX3N1I7_9BACL</name>
<feature type="transmembrane region" description="Helical" evidence="7">
    <location>
        <begin position="333"/>
        <end position="352"/>
    </location>
</feature>
<dbReference type="PANTHER" id="PTHR43266:SF2">
    <property type="entry name" value="MAJOR FACILITATOR SUPERFAMILY (MFS) PROFILE DOMAIN-CONTAINING PROTEIN"/>
    <property type="match status" value="1"/>
</dbReference>
<keyword evidence="2" id="KW-0813">Transport</keyword>
<evidence type="ECO:0000256" key="3">
    <source>
        <dbReference type="ARBA" id="ARBA00022475"/>
    </source>
</evidence>
<feature type="transmembrane region" description="Helical" evidence="7">
    <location>
        <begin position="373"/>
        <end position="394"/>
    </location>
</feature>
<reference evidence="8" key="1">
    <citation type="submission" date="2023-02" db="EMBL/GenBank/DDBJ databases">
        <title>Pathogen: clinical or host-associated sample.</title>
        <authorList>
            <person name="Hergert J."/>
            <person name="Casey R."/>
            <person name="Wagner J."/>
            <person name="Young E.L."/>
            <person name="Oakeson K.F."/>
        </authorList>
    </citation>
    <scope>NUCLEOTIDE SEQUENCE</scope>
    <source>
        <strain evidence="8">2022CK-00830</strain>
    </source>
</reference>
<dbReference type="InterPro" id="IPR011701">
    <property type="entry name" value="MFS"/>
</dbReference>
<evidence type="ECO:0000256" key="1">
    <source>
        <dbReference type="ARBA" id="ARBA00004651"/>
    </source>
</evidence>
<dbReference type="CDD" id="cd06173">
    <property type="entry name" value="MFS_MefA_like"/>
    <property type="match status" value="1"/>
</dbReference>
<evidence type="ECO:0000313" key="8">
    <source>
        <dbReference type="EMBL" id="WDH82492.1"/>
    </source>
</evidence>
<dbReference type="SUPFAM" id="SSF103473">
    <property type="entry name" value="MFS general substrate transporter"/>
    <property type="match status" value="1"/>
</dbReference>
<proteinExistence type="predicted"/>
<evidence type="ECO:0000256" key="4">
    <source>
        <dbReference type="ARBA" id="ARBA00022692"/>
    </source>
</evidence>
<evidence type="ECO:0000256" key="5">
    <source>
        <dbReference type="ARBA" id="ARBA00022989"/>
    </source>
</evidence>
<feature type="transmembrane region" description="Helical" evidence="7">
    <location>
        <begin position="21"/>
        <end position="48"/>
    </location>
</feature>
<dbReference type="RefSeq" id="WP_047912742.1">
    <property type="nucleotide sequence ID" value="NZ_CP118101.1"/>
</dbReference>
<keyword evidence="5 7" id="KW-1133">Transmembrane helix</keyword>
<evidence type="ECO:0000256" key="6">
    <source>
        <dbReference type="ARBA" id="ARBA00023136"/>
    </source>
</evidence>
<dbReference type="Proteomes" id="UP001220962">
    <property type="component" value="Chromosome"/>
</dbReference>
<feature type="transmembrane region" description="Helical" evidence="7">
    <location>
        <begin position="305"/>
        <end position="327"/>
    </location>
</feature>
<keyword evidence="3" id="KW-1003">Cell membrane</keyword>
<accession>A0AAX3N1I7</accession>
<dbReference type="PANTHER" id="PTHR43266">
    <property type="entry name" value="MACROLIDE-EFFLUX PROTEIN"/>
    <property type="match status" value="1"/>
</dbReference>
<feature type="transmembrane region" description="Helical" evidence="7">
    <location>
        <begin position="400"/>
        <end position="420"/>
    </location>
</feature>
<feature type="transmembrane region" description="Helical" evidence="7">
    <location>
        <begin position="87"/>
        <end position="112"/>
    </location>
</feature>
<feature type="transmembrane region" description="Helical" evidence="7">
    <location>
        <begin position="243"/>
        <end position="266"/>
    </location>
</feature>
<feature type="transmembrane region" description="Helical" evidence="7">
    <location>
        <begin position="278"/>
        <end position="298"/>
    </location>
</feature>
<feature type="transmembrane region" description="Helical" evidence="7">
    <location>
        <begin position="158"/>
        <end position="182"/>
    </location>
</feature>
<evidence type="ECO:0000256" key="2">
    <source>
        <dbReference type="ARBA" id="ARBA00022448"/>
    </source>
</evidence>
<keyword evidence="4 7" id="KW-0812">Transmembrane</keyword>
<dbReference type="AlphaFoldDB" id="A0AAX3N1I7"/>